<proteinExistence type="inferred from homology"/>
<accession>A0A1Y6CNP3</accession>
<comment type="subcellular location">
    <subcellularLocation>
        <location evidence="1">Membrane</location>
        <topology evidence="1">Multi-pass membrane protein</topology>
    </subcellularLocation>
</comment>
<evidence type="ECO:0000256" key="3">
    <source>
        <dbReference type="ARBA" id="ARBA00022692"/>
    </source>
</evidence>
<feature type="transmembrane region" description="Helical" evidence="6">
    <location>
        <begin position="178"/>
        <end position="198"/>
    </location>
</feature>
<dbReference type="AlphaFoldDB" id="A0A1Y6CNP3"/>
<dbReference type="Gene3D" id="1.10.3730.20">
    <property type="match status" value="1"/>
</dbReference>
<feature type="transmembrane region" description="Helical" evidence="6">
    <location>
        <begin position="121"/>
        <end position="140"/>
    </location>
</feature>
<keyword evidence="9" id="KW-1185">Reference proteome</keyword>
<evidence type="ECO:0000259" key="7">
    <source>
        <dbReference type="Pfam" id="PF00892"/>
    </source>
</evidence>
<dbReference type="STRING" id="560819.SAMN05428998_12626"/>
<keyword evidence="5 6" id="KW-0472">Membrane</keyword>
<feature type="transmembrane region" description="Helical" evidence="6">
    <location>
        <begin position="268"/>
        <end position="288"/>
    </location>
</feature>
<evidence type="ECO:0000256" key="1">
    <source>
        <dbReference type="ARBA" id="ARBA00004141"/>
    </source>
</evidence>
<feature type="transmembrane region" description="Helical" evidence="6">
    <location>
        <begin position="64"/>
        <end position="82"/>
    </location>
</feature>
<keyword evidence="3 6" id="KW-0812">Transmembrane</keyword>
<dbReference type="RefSeq" id="WP_085125289.1">
    <property type="nucleotide sequence ID" value="NZ_FWZX01000026.1"/>
</dbReference>
<organism evidence="8 9">
    <name type="scientific">Tistlia consotensis USBA 355</name>
    <dbReference type="NCBI Taxonomy" id="560819"/>
    <lineage>
        <taxon>Bacteria</taxon>
        <taxon>Pseudomonadati</taxon>
        <taxon>Pseudomonadota</taxon>
        <taxon>Alphaproteobacteria</taxon>
        <taxon>Rhodospirillales</taxon>
        <taxon>Rhodovibrionaceae</taxon>
        <taxon>Tistlia</taxon>
    </lineage>
</organism>
<keyword evidence="4 6" id="KW-1133">Transmembrane helix</keyword>
<dbReference type="EMBL" id="FWZX01000026">
    <property type="protein sequence ID" value="SMF65600.1"/>
    <property type="molecule type" value="Genomic_DNA"/>
</dbReference>
<protein>
    <submittedName>
        <fullName evidence="8">EamA-like transporter family protein</fullName>
    </submittedName>
</protein>
<feature type="transmembrane region" description="Helical" evidence="6">
    <location>
        <begin position="32"/>
        <end position="52"/>
    </location>
</feature>
<feature type="domain" description="EamA" evidence="7">
    <location>
        <begin position="4"/>
        <end position="135"/>
    </location>
</feature>
<feature type="transmembrane region" description="Helical" evidence="6">
    <location>
        <begin position="242"/>
        <end position="262"/>
    </location>
</feature>
<dbReference type="SUPFAM" id="SSF103481">
    <property type="entry name" value="Multidrug resistance efflux transporter EmrE"/>
    <property type="match status" value="2"/>
</dbReference>
<feature type="transmembrane region" description="Helical" evidence="6">
    <location>
        <begin position="210"/>
        <end position="235"/>
    </location>
</feature>
<dbReference type="GO" id="GO:0016020">
    <property type="term" value="C:membrane"/>
    <property type="evidence" value="ECO:0007669"/>
    <property type="project" value="UniProtKB-SubCell"/>
</dbReference>
<feature type="transmembrane region" description="Helical" evidence="6">
    <location>
        <begin position="146"/>
        <end position="166"/>
    </location>
</feature>
<dbReference type="InterPro" id="IPR000620">
    <property type="entry name" value="EamA_dom"/>
</dbReference>
<reference evidence="8 9" key="1">
    <citation type="submission" date="2017-04" db="EMBL/GenBank/DDBJ databases">
        <authorList>
            <person name="Afonso C.L."/>
            <person name="Miller P.J."/>
            <person name="Scott M.A."/>
            <person name="Spackman E."/>
            <person name="Goraichik I."/>
            <person name="Dimitrov K.M."/>
            <person name="Suarez D.L."/>
            <person name="Swayne D.E."/>
        </authorList>
    </citation>
    <scope>NUCLEOTIDE SEQUENCE [LARGE SCALE GENOMIC DNA]</scope>
    <source>
        <strain evidence="8 9">USBA 355</strain>
    </source>
</reference>
<dbReference type="PANTHER" id="PTHR32322:SF2">
    <property type="entry name" value="EAMA DOMAIN-CONTAINING PROTEIN"/>
    <property type="match status" value="1"/>
</dbReference>
<evidence type="ECO:0000256" key="2">
    <source>
        <dbReference type="ARBA" id="ARBA00007362"/>
    </source>
</evidence>
<sequence length="294" mass="29509">MEALGVAAAMLSSALGGTAVGATRYLAGALDPVTIGALRFGGGFLLLLPLALLRRDPWPARRDLPAALGLGLLFFGLFPVLFNAALAETTAARGALALSTLPLLTLAVAALLGVEPLSARKLAGVLVAMAGVAVALAAGLKTAPASAWRGDLLMVAAAFCMALYSVWSRPVIARSGPVPFTAAAMAAGALCLLLLSAAEGGLHRLAGLGTGQWIACGYLAAVCGAAIFFLWAFALRRTTPTLVAISVTVNPVTASLVGLLLLGEPIGADLLLGLAAVLAGIAIATGLGRRRTAR</sequence>
<comment type="similarity">
    <text evidence="2">Belongs to the EamA transporter family.</text>
</comment>
<dbReference type="InterPro" id="IPR037185">
    <property type="entry name" value="EmrE-like"/>
</dbReference>
<feature type="transmembrane region" description="Helical" evidence="6">
    <location>
        <begin position="94"/>
        <end position="114"/>
    </location>
</feature>
<dbReference type="InterPro" id="IPR050638">
    <property type="entry name" value="AA-Vitamin_Transporters"/>
</dbReference>
<evidence type="ECO:0000313" key="9">
    <source>
        <dbReference type="Proteomes" id="UP000192917"/>
    </source>
</evidence>
<evidence type="ECO:0000256" key="6">
    <source>
        <dbReference type="SAM" id="Phobius"/>
    </source>
</evidence>
<dbReference type="PANTHER" id="PTHR32322">
    <property type="entry name" value="INNER MEMBRANE TRANSPORTER"/>
    <property type="match status" value="1"/>
</dbReference>
<evidence type="ECO:0000313" key="8">
    <source>
        <dbReference type="EMBL" id="SMF65600.1"/>
    </source>
</evidence>
<evidence type="ECO:0000256" key="5">
    <source>
        <dbReference type="ARBA" id="ARBA00023136"/>
    </source>
</evidence>
<gene>
    <name evidence="8" type="ORF">SAMN05428998_12626</name>
</gene>
<dbReference type="Pfam" id="PF00892">
    <property type="entry name" value="EamA"/>
    <property type="match status" value="2"/>
</dbReference>
<dbReference type="Proteomes" id="UP000192917">
    <property type="component" value="Unassembled WGS sequence"/>
</dbReference>
<name>A0A1Y6CNP3_9PROT</name>
<feature type="domain" description="EamA" evidence="7">
    <location>
        <begin position="149"/>
        <end position="284"/>
    </location>
</feature>
<evidence type="ECO:0000256" key="4">
    <source>
        <dbReference type="ARBA" id="ARBA00022989"/>
    </source>
</evidence>